<accession>A0A1I1QRW9</accession>
<dbReference type="EMBL" id="FOMI01000006">
    <property type="protein sequence ID" value="SFD20810.1"/>
    <property type="molecule type" value="Genomic_DNA"/>
</dbReference>
<dbReference type="RefSeq" id="WP_139205240.1">
    <property type="nucleotide sequence ID" value="NZ_FOMI01000006.1"/>
</dbReference>
<evidence type="ECO:0000313" key="1">
    <source>
        <dbReference type="EMBL" id="SFD20810.1"/>
    </source>
</evidence>
<proteinExistence type="predicted"/>
<dbReference type="InterPro" id="IPR045493">
    <property type="entry name" value="DUF6435"/>
</dbReference>
<protein>
    <submittedName>
        <fullName evidence="1">FlxA-like protein</fullName>
    </submittedName>
</protein>
<keyword evidence="2" id="KW-1185">Reference proteome</keyword>
<dbReference type="AlphaFoldDB" id="A0A1I1QRW9"/>
<dbReference type="OrthoDB" id="1123018at2"/>
<dbReference type="STRING" id="870482.SAMN04487987_106110"/>
<name>A0A1I1QRW9_9FLAO</name>
<sequence length="58" mass="6803">MFGLFKKKSKKEKLEDQFKKLMKEWHTLSSINRAASDEKYAKAQEIAKQINMLKNEAA</sequence>
<gene>
    <name evidence="1" type="ORF">SAMN04487987_106110</name>
</gene>
<evidence type="ECO:0000313" key="2">
    <source>
        <dbReference type="Proteomes" id="UP000199439"/>
    </source>
</evidence>
<reference evidence="2" key="1">
    <citation type="submission" date="2016-10" db="EMBL/GenBank/DDBJ databases">
        <authorList>
            <person name="Varghese N."/>
            <person name="Submissions S."/>
        </authorList>
    </citation>
    <scope>NUCLEOTIDE SEQUENCE [LARGE SCALE GENOMIC DNA]</scope>
    <source>
        <strain evidence="2">DSM 25730</strain>
    </source>
</reference>
<dbReference type="Proteomes" id="UP000199439">
    <property type="component" value="Unassembled WGS sequence"/>
</dbReference>
<dbReference type="NCBIfam" id="NF033487">
    <property type="entry name" value="Lacal_2735_fam"/>
    <property type="match status" value="1"/>
</dbReference>
<organism evidence="1 2">
    <name type="scientific">Algibacter pectinivorans</name>
    <dbReference type="NCBI Taxonomy" id="870482"/>
    <lineage>
        <taxon>Bacteria</taxon>
        <taxon>Pseudomonadati</taxon>
        <taxon>Bacteroidota</taxon>
        <taxon>Flavobacteriia</taxon>
        <taxon>Flavobacteriales</taxon>
        <taxon>Flavobacteriaceae</taxon>
        <taxon>Algibacter</taxon>
    </lineage>
</organism>